<reference evidence="4" key="2">
    <citation type="submission" date="2020-04" db="EMBL/GenBank/DDBJ databases">
        <authorList>
            <consortium name="NCBI Genome Project"/>
        </authorList>
    </citation>
    <scope>NUCLEOTIDE SEQUENCE</scope>
    <source>
        <strain evidence="4">CBS 304.34</strain>
    </source>
</reference>
<evidence type="ECO:0000256" key="1">
    <source>
        <dbReference type="SAM" id="MobiDB-lite"/>
    </source>
</evidence>
<reference evidence="4" key="3">
    <citation type="submission" date="2025-04" db="UniProtKB">
        <authorList>
            <consortium name="RefSeq"/>
        </authorList>
    </citation>
    <scope>IDENTIFICATION</scope>
    <source>
        <strain evidence="4">CBS 304.34</strain>
    </source>
</reference>
<feature type="compositionally biased region" description="Acidic residues" evidence="1">
    <location>
        <begin position="419"/>
        <end position="431"/>
    </location>
</feature>
<proteinExistence type="predicted"/>
<feature type="compositionally biased region" description="Polar residues" evidence="1">
    <location>
        <begin position="1"/>
        <end position="23"/>
    </location>
</feature>
<evidence type="ECO:0000313" key="2">
    <source>
        <dbReference type="EMBL" id="KAF2816214.1"/>
    </source>
</evidence>
<dbReference type="RefSeq" id="XP_033583178.1">
    <property type="nucleotide sequence ID" value="XM_033726764.1"/>
</dbReference>
<evidence type="ECO:0000313" key="3">
    <source>
        <dbReference type="Proteomes" id="UP000504636"/>
    </source>
</evidence>
<feature type="compositionally biased region" description="Basic and acidic residues" evidence="1">
    <location>
        <begin position="44"/>
        <end position="58"/>
    </location>
</feature>
<accession>A0A6A6Z7D5</accession>
<gene>
    <name evidence="2 4" type="ORF">BDZ99DRAFT_542519</name>
</gene>
<dbReference type="EMBL" id="MU003693">
    <property type="protein sequence ID" value="KAF2816214.1"/>
    <property type="molecule type" value="Genomic_DNA"/>
</dbReference>
<feature type="region of interest" description="Disordered" evidence="1">
    <location>
        <begin position="416"/>
        <end position="466"/>
    </location>
</feature>
<feature type="region of interest" description="Disordered" evidence="1">
    <location>
        <begin position="251"/>
        <end position="278"/>
    </location>
</feature>
<sequence length="466" mass="53235">MPSHSKTLQTEYQTTVPSTQNHGFQVRARSERDQALQKDNPAYPKHDLYTTSGKHELSSRSTPRIQHSYIPPPPEMDSFTQRTGDKYGTQVVTPAYTSYVTMKPASPSPQRPTTRDVHKLEAQVLAREQYVQFARNKMQLLNERDRMRNVQAEIERKFQATHAFRPRVAPMIPPGFTAQDRDDEAAIARSFHSTRTSHPRIAPVIHPGFTAQDRDVEAAMRRRFYQFAAMRKGRHQLRDFPPIERATLPSVHQRCDVPSSTPAQNPKPDTEIDRPVNGVFPRNGIYPLPKLHTEADQPFNGIYLKNGMYPLPPPVCRPRKLSGSTKQADMIDEKSNVRKSRVPKSNQSPYLPRVRPRKTAIAELANNEDQVDDEKYESIMAWVMEIKEAMEPEEQENVVNCSMCYPYESCVCPPPLMPDNEDEDDKDEDETSSQVSIDTVVHTPDKNVIGPDTFPPVSPTWRLPVW</sequence>
<evidence type="ECO:0000313" key="4">
    <source>
        <dbReference type="RefSeq" id="XP_033583178.1"/>
    </source>
</evidence>
<reference evidence="2 4" key="1">
    <citation type="journal article" date="2020" name="Stud. Mycol.">
        <title>101 Dothideomycetes genomes: a test case for predicting lifestyles and emergence of pathogens.</title>
        <authorList>
            <person name="Haridas S."/>
            <person name="Albert R."/>
            <person name="Binder M."/>
            <person name="Bloem J."/>
            <person name="Labutti K."/>
            <person name="Salamov A."/>
            <person name="Andreopoulos B."/>
            <person name="Baker S."/>
            <person name="Barry K."/>
            <person name="Bills G."/>
            <person name="Bluhm B."/>
            <person name="Cannon C."/>
            <person name="Castanera R."/>
            <person name="Culley D."/>
            <person name="Daum C."/>
            <person name="Ezra D."/>
            <person name="Gonzalez J."/>
            <person name="Henrissat B."/>
            <person name="Kuo A."/>
            <person name="Liang C."/>
            <person name="Lipzen A."/>
            <person name="Lutzoni F."/>
            <person name="Magnuson J."/>
            <person name="Mondo S."/>
            <person name="Nolan M."/>
            <person name="Ohm R."/>
            <person name="Pangilinan J."/>
            <person name="Park H.-J."/>
            <person name="Ramirez L."/>
            <person name="Alfaro M."/>
            <person name="Sun H."/>
            <person name="Tritt A."/>
            <person name="Yoshinaga Y."/>
            <person name="Zwiers L.-H."/>
            <person name="Turgeon B."/>
            <person name="Goodwin S."/>
            <person name="Spatafora J."/>
            <person name="Crous P."/>
            <person name="Grigoriev I."/>
        </authorList>
    </citation>
    <scope>NUCLEOTIDE SEQUENCE</scope>
    <source>
        <strain evidence="2 4">CBS 304.34</strain>
    </source>
</reference>
<keyword evidence="3" id="KW-1185">Reference proteome</keyword>
<dbReference type="Proteomes" id="UP000504636">
    <property type="component" value="Unplaced"/>
</dbReference>
<organism evidence="2">
    <name type="scientific">Mytilinidion resinicola</name>
    <dbReference type="NCBI Taxonomy" id="574789"/>
    <lineage>
        <taxon>Eukaryota</taxon>
        <taxon>Fungi</taxon>
        <taxon>Dikarya</taxon>
        <taxon>Ascomycota</taxon>
        <taxon>Pezizomycotina</taxon>
        <taxon>Dothideomycetes</taxon>
        <taxon>Pleosporomycetidae</taxon>
        <taxon>Mytilinidiales</taxon>
        <taxon>Mytilinidiaceae</taxon>
        <taxon>Mytilinidion</taxon>
    </lineage>
</organism>
<feature type="region of interest" description="Disordered" evidence="1">
    <location>
        <begin position="320"/>
        <end position="352"/>
    </location>
</feature>
<dbReference type="AlphaFoldDB" id="A0A6A6Z7D5"/>
<dbReference type="OrthoDB" id="10566965at2759"/>
<feature type="region of interest" description="Disordered" evidence="1">
    <location>
        <begin position="1"/>
        <end position="72"/>
    </location>
</feature>
<name>A0A6A6Z7D5_9PEZI</name>
<dbReference type="GeneID" id="54467657"/>
<protein>
    <submittedName>
        <fullName evidence="2 4">Uncharacterized protein</fullName>
    </submittedName>
</protein>